<evidence type="ECO:0000313" key="2">
    <source>
        <dbReference type="EMBL" id="CAA9527826.1"/>
    </source>
</evidence>
<protein>
    <submittedName>
        <fullName evidence="2">Uncharacterized protein</fullName>
    </submittedName>
</protein>
<feature type="compositionally biased region" description="Basic residues" evidence="1">
    <location>
        <begin position="23"/>
        <end position="37"/>
    </location>
</feature>
<reference evidence="2" key="1">
    <citation type="submission" date="2020-02" db="EMBL/GenBank/DDBJ databases">
        <authorList>
            <person name="Meier V. D."/>
        </authorList>
    </citation>
    <scope>NUCLEOTIDE SEQUENCE</scope>
    <source>
        <strain evidence="2">AVDCRST_MAG05</strain>
    </source>
</reference>
<sequence length="37" mass="3919">GGGPAAQGRGRGHRGGRGGRQARGGRRRGRHHPPRRL</sequence>
<proteinExistence type="predicted"/>
<evidence type="ECO:0000256" key="1">
    <source>
        <dbReference type="SAM" id="MobiDB-lite"/>
    </source>
</evidence>
<feature type="region of interest" description="Disordered" evidence="1">
    <location>
        <begin position="1"/>
        <end position="37"/>
    </location>
</feature>
<dbReference type="AlphaFoldDB" id="A0A6J4TNC7"/>
<feature type="non-terminal residue" evidence="2">
    <location>
        <position position="37"/>
    </location>
</feature>
<name>A0A6J4TNC7_9ACTN</name>
<gene>
    <name evidence="2" type="ORF">AVDCRST_MAG05-4130</name>
</gene>
<dbReference type="EMBL" id="CADCVM010000452">
    <property type="protein sequence ID" value="CAA9527826.1"/>
    <property type="molecule type" value="Genomic_DNA"/>
</dbReference>
<feature type="non-terminal residue" evidence="2">
    <location>
        <position position="1"/>
    </location>
</feature>
<accession>A0A6J4TNC7</accession>
<organism evidence="2">
    <name type="scientific">uncultured Rubrobacteraceae bacterium</name>
    <dbReference type="NCBI Taxonomy" id="349277"/>
    <lineage>
        <taxon>Bacteria</taxon>
        <taxon>Bacillati</taxon>
        <taxon>Actinomycetota</taxon>
        <taxon>Rubrobacteria</taxon>
        <taxon>Rubrobacterales</taxon>
        <taxon>Rubrobacteraceae</taxon>
        <taxon>environmental samples</taxon>
    </lineage>
</organism>